<reference evidence="1 2" key="1">
    <citation type="submission" date="2021-01" db="EMBL/GenBank/DDBJ databases">
        <title>Belnapia mucosa sp. nov. and Belnapia arida sp. nov., isolated from the Tabernas Desert (Almeria, Spain).</title>
        <authorList>
            <person name="Molina-Menor E."/>
            <person name="Vidal-Verdu A."/>
            <person name="Calonge A."/>
            <person name="Satari L."/>
            <person name="Pereto J."/>
            <person name="Porcar M."/>
        </authorList>
    </citation>
    <scope>NUCLEOTIDE SEQUENCE [LARGE SCALE GENOMIC DNA]</scope>
    <source>
        <strain evidence="1 2">T18</strain>
    </source>
</reference>
<dbReference type="InterPro" id="IPR032871">
    <property type="entry name" value="AHH_dom_containing"/>
</dbReference>
<name>A0ABS1U7X5_9PROT</name>
<protein>
    <submittedName>
        <fullName evidence="1">AHH domain-containing protein</fullName>
    </submittedName>
</protein>
<gene>
    <name evidence="1" type="ORF">JMJ56_17600</name>
</gene>
<dbReference type="Proteomes" id="UP000660885">
    <property type="component" value="Unassembled WGS sequence"/>
</dbReference>
<proteinExistence type="predicted"/>
<dbReference type="EMBL" id="JAETWB010000008">
    <property type="protein sequence ID" value="MBL6079837.1"/>
    <property type="molecule type" value="Genomic_DNA"/>
</dbReference>
<keyword evidence="2" id="KW-1185">Reference proteome</keyword>
<evidence type="ECO:0000313" key="2">
    <source>
        <dbReference type="Proteomes" id="UP000660885"/>
    </source>
</evidence>
<comment type="caution">
    <text evidence="1">The sequence shown here is derived from an EMBL/GenBank/DDBJ whole genome shotgun (WGS) entry which is preliminary data.</text>
</comment>
<evidence type="ECO:0000313" key="1">
    <source>
        <dbReference type="EMBL" id="MBL6079837.1"/>
    </source>
</evidence>
<organism evidence="1 2">
    <name type="scientific">Belnapia arida</name>
    <dbReference type="NCBI Taxonomy" id="2804533"/>
    <lineage>
        <taxon>Bacteria</taxon>
        <taxon>Pseudomonadati</taxon>
        <taxon>Pseudomonadota</taxon>
        <taxon>Alphaproteobacteria</taxon>
        <taxon>Acetobacterales</taxon>
        <taxon>Roseomonadaceae</taxon>
        <taxon>Belnapia</taxon>
    </lineage>
</organism>
<dbReference type="RefSeq" id="WP_202833079.1">
    <property type="nucleotide sequence ID" value="NZ_JAETWB010000008.1"/>
</dbReference>
<sequence>MAQAPKSPDHIRRQDILEIFAEAQAGRNAGARPDDETEGLTIRDDINVRISAPKGSAILGAALRAAGVHPPGHGYHAHHIVPQRIQGATTARGILERADIGIDSAENGVWLPGTSSAVNLDGSHIHQGIHSAEYLNQLTRILAVAEKTQGPEGVRSAMARLRLTIHEAEARS</sequence>
<accession>A0ABS1U7X5</accession>
<dbReference type="Pfam" id="PF14412">
    <property type="entry name" value="AHH"/>
    <property type="match status" value="1"/>
</dbReference>